<accession>A0A2Z7C0H1</accession>
<reference evidence="1 2" key="1">
    <citation type="journal article" date="2015" name="Proc. Natl. Acad. Sci. U.S.A.">
        <title>The resurrection genome of Boea hygrometrica: A blueprint for survival of dehydration.</title>
        <authorList>
            <person name="Xiao L."/>
            <person name="Yang G."/>
            <person name="Zhang L."/>
            <person name="Yang X."/>
            <person name="Zhao S."/>
            <person name="Ji Z."/>
            <person name="Zhou Q."/>
            <person name="Hu M."/>
            <person name="Wang Y."/>
            <person name="Chen M."/>
            <person name="Xu Y."/>
            <person name="Jin H."/>
            <person name="Xiao X."/>
            <person name="Hu G."/>
            <person name="Bao F."/>
            <person name="Hu Y."/>
            <person name="Wan P."/>
            <person name="Li L."/>
            <person name="Deng X."/>
            <person name="Kuang T."/>
            <person name="Xiang C."/>
            <person name="Zhu J.K."/>
            <person name="Oliver M.J."/>
            <person name="He Y."/>
        </authorList>
    </citation>
    <scope>NUCLEOTIDE SEQUENCE [LARGE SCALE GENOMIC DNA]</scope>
    <source>
        <strain evidence="2">cv. XS01</strain>
    </source>
</reference>
<proteinExistence type="predicted"/>
<protein>
    <submittedName>
        <fullName evidence="1">Peroxisome biogenesis protein 2</fullName>
    </submittedName>
</protein>
<sequence length="279" mass="30972">MSLFDLQDVCIAIGSLATLDLPMVVDLIGIYGLEGPYSTLTTTDWFLQALSVIPRGSWGDVARRFTMIRWAGLLVQSDEGVSDLVVDRIGVSTAIYREEPDYCNHGWSQAQVPARFQIGIENRESNAGRRRVRRRTIAYAREARDLRTSSASLPLLRRGTSRNRCAYAGREWPPLPVRMTRAGRWSARDRRWKLLEWATLGAALVDAHRATSRALPPRVLRGGGAAVAGRRSGDAPASFRRSRDGWSEFFLGFFGSGLSRAAREVFGPVGDVGPGFDRF</sequence>
<name>A0A2Z7C0H1_9LAMI</name>
<dbReference type="EMBL" id="KV001150">
    <property type="protein sequence ID" value="KZV39368.1"/>
    <property type="molecule type" value="Genomic_DNA"/>
</dbReference>
<keyword evidence="2" id="KW-1185">Reference proteome</keyword>
<organism evidence="1 2">
    <name type="scientific">Dorcoceras hygrometricum</name>
    <dbReference type="NCBI Taxonomy" id="472368"/>
    <lineage>
        <taxon>Eukaryota</taxon>
        <taxon>Viridiplantae</taxon>
        <taxon>Streptophyta</taxon>
        <taxon>Embryophyta</taxon>
        <taxon>Tracheophyta</taxon>
        <taxon>Spermatophyta</taxon>
        <taxon>Magnoliopsida</taxon>
        <taxon>eudicotyledons</taxon>
        <taxon>Gunneridae</taxon>
        <taxon>Pentapetalae</taxon>
        <taxon>asterids</taxon>
        <taxon>lamiids</taxon>
        <taxon>Lamiales</taxon>
        <taxon>Gesneriaceae</taxon>
        <taxon>Didymocarpoideae</taxon>
        <taxon>Trichosporeae</taxon>
        <taxon>Loxocarpinae</taxon>
        <taxon>Dorcoceras</taxon>
    </lineage>
</organism>
<dbReference type="Proteomes" id="UP000250235">
    <property type="component" value="Unassembled WGS sequence"/>
</dbReference>
<gene>
    <name evidence="1" type="ORF">F511_43725</name>
</gene>
<evidence type="ECO:0000313" key="2">
    <source>
        <dbReference type="Proteomes" id="UP000250235"/>
    </source>
</evidence>
<dbReference type="AlphaFoldDB" id="A0A2Z7C0H1"/>
<evidence type="ECO:0000313" key="1">
    <source>
        <dbReference type="EMBL" id="KZV39368.1"/>
    </source>
</evidence>